<evidence type="ECO:0000313" key="3">
    <source>
        <dbReference type="Proteomes" id="UP001589828"/>
    </source>
</evidence>
<sequence length="160" mass="18211">MKNFLIVLFVLLAGSTFAQAPKKNGTIYKEHPYITIVTKSNDLFVKQDWNGLAKLYADTAIFYDPTSPKKISFADQKKSWAAIAKDWGQIKIVKVGYPDGLQYDKDPFTVQSWWTITTVNKKTKKTAKFQLVQFDEFNKAGKIAVEIAYYDQTPLINASK</sequence>
<name>A0ABV6L8B8_9SPHI</name>
<dbReference type="EMBL" id="JBHLTS010000022">
    <property type="protein sequence ID" value="MFC0515701.1"/>
    <property type="molecule type" value="Genomic_DNA"/>
</dbReference>
<evidence type="ECO:0008006" key="4">
    <source>
        <dbReference type="Google" id="ProtNLM"/>
    </source>
</evidence>
<dbReference type="SUPFAM" id="SSF54427">
    <property type="entry name" value="NTF2-like"/>
    <property type="match status" value="1"/>
</dbReference>
<gene>
    <name evidence="2" type="ORF">ACFFGT_15885</name>
</gene>
<organism evidence="2 3">
    <name type="scientific">Mucilaginibacter angelicae</name>
    <dbReference type="NCBI Taxonomy" id="869718"/>
    <lineage>
        <taxon>Bacteria</taxon>
        <taxon>Pseudomonadati</taxon>
        <taxon>Bacteroidota</taxon>
        <taxon>Sphingobacteriia</taxon>
        <taxon>Sphingobacteriales</taxon>
        <taxon>Sphingobacteriaceae</taxon>
        <taxon>Mucilaginibacter</taxon>
    </lineage>
</organism>
<protein>
    <recommendedName>
        <fullName evidence="4">SnoaL-like domain-containing protein</fullName>
    </recommendedName>
</protein>
<keyword evidence="1" id="KW-0732">Signal</keyword>
<dbReference type="Proteomes" id="UP001589828">
    <property type="component" value="Unassembled WGS sequence"/>
</dbReference>
<dbReference type="InterPro" id="IPR032710">
    <property type="entry name" value="NTF2-like_dom_sf"/>
</dbReference>
<dbReference type="Gene3D" id="3.10.450.50">
    <property type="match status" value="1"/>
</dbReference>
<reference evidence="2 3" key="1">
    <citation type="submission" date="2024-09" db="EMBL/GenBank/DDBJ databases">
        <authorList>
            <person name="Sun Q."/>
            <person name="Mori K."/>
        </authorList>
    </citation>
    <scope>NUCLEOTIDE SEQUENCE [LARGE SCALE GENOMIC DNA]</scope>
    <source>
        <strain evidence="2 3">NCAIM B.02415</strain>
    </source>
</reference>
<evidence type="ECO:0000256" key="1">
    <source>
        <dbReference type="SAM" id="SignalP"/>
    </source>
</evidence>
<proteinExistence type="predicted"/>
<feature type="chain" id="PRO_5045101226" description="SnoaL-like domain-containing protein" evidence="1">
    <location>
        <begin position="21"/>
        <end position="160"/>
    </location>
</feature>
<accession>A0ABV6L8B8</accession>
<comment type="caution">
    <text evidence="2">The sequence shown here is derived from an EMBL/GenBank/DDBJ whole genome shotgun (WGS) entry which is preliminary data.</text>
</comment>
<feature type="signal peptide" evidence="1">
    <location>
        <begin position="1"/>
        <end position="20"/>
    </location>
</feature>
<dbReference type="RefSeq" id="WP_377023516.1">
    <property type="nucleotide sequence ID" value="NZ_JBHLTS010000022.1"/>
</dbReference>
<evidence type="ECO:0000313" key="2">
    <source>
        <dbReference type="EMBL" id="MFC0515701.1"/>
    </source>
</evidence>
<keyword evidence="3" id="KW-1185">Reference proteome</keyword>